<protein>
    <recommendedName>
        <fullName evidence="11">VLRF1 domain-containing protein</fullName>
    </recommendedName>
</protein>
<comment type="similarity">
    <text evidence="2 10">Belongs to the ANKZF1/VMS1 family.</text>
</comment>
<sequence>MVSHKAFHRYVVRAKQGGVQSANDNAKGPARSAGAALRRYNERALREDIVKVMQDWAENLAATPLVFIRCASYQKVIFHEVDEGGFERKDPRLRTIPFETKRPLIDEVRRVWEKLGSVTCHGTLEEFMAERSRRKQRMKNLVKKKRVDDHWNLDDVKEKEKSPSKEKKVVVLGFLLIG</sequence>
<evidence type="ECO:0000256" key="2">
    <source>
        <dbReference type="ARBA" id="ARBA00009262"/>
    </source>
</evidence>
<keyword evidence="9" id="KW-0175">Coiled coil</keyword>
<dbReference type="PROSITE" id="PS52044">
    <property type="entry name" value="VLRF1"/>
    <property type="match status" value="1"/>
</dbReference>
<keyword evidence="4 10" id="KW-0540">Nuclease</keyword>
<dbReference type="PANTHER" id="PTHR16036">
    <property type="entry name" value="ANKYRIN REPEAT AND ZINC FINGER DOMAIN-CONTAINING PROTEIN 1"/>
    <property type="match status" value="1"/>
</dbReference>
<dbReference type="Pfam" id="PF18826">
    <property type="entry name" value="bVLRF1"/>
    <property type="match status" value="1"/>
</dbReference>
<name>A0A0D6LR96_9BILA</name>
<organism evidence="12 13">
    <name type="scientific">Ancylostoma ceylanicum</name>
    <dbReference type="NCBI Taxonomy" id="53326"/>
    <lineage>
        <taxon>Eukaryota</taxon>
        <taxon>Metazoa</taxon>
        <taxon>Ecdysozoa</taxon>
        <taxon>Nematoda</taxon>
        <taxon>Chromadorea</taxon>
        <taxon>Rhabditida</taxon>
        <taxon>Rhabditina</taxon>
        <taxon>Rhabditomorpha</taxon>
        <taxon>Strongyloidea</taxon>
        <taxon>Ancylostomatidae</taxon>
        <taxon>Ancylostomatinae</taxon>
        <taxon>Ancylostoma</taxon>
    </lineage>
</organism>
<accession>A0A0D6LR96</accession>
<evidence type="ECO:0000256" key="7">
    <source>
        <dbReference type="ARBA" id="ARBA00022801"/>
    </source>
</evidence>
<dbReference type="EMBL" id="KE125217">
    <property type="protein sequence ID" value="EPB70172.1"/>
    <property type="molecule type" value="Genomic_DNA"/>
</dbReference>
<keyword evidence="6 10" id="KW-0255">Endonuclease</keyword>
<dbReference type="Proteomes" id="UP000054495">
    <property type="component" value="Unassembled WGS sequence"/>
</dbReference>
<evidence type="ECO:0000259" key="11">
    <source>
        <dbReference type="PROSITE" id="PS52044"/>
    </source>
</evidence>
<keyword evidence="8" id="KW-0040">ANK repeat</keyword>
<keyword evidence="3 10" id="KW-0963">Cytoplasm</keyword>
<evidence type="ECO:0000313" key="13">
    <source>
        <dbReference type="Proteomes" id="UP000054495"/>
    </source>
</evidence>
<evidence type="ECO:0000256" key="6">
    <source>
        <dbReference type="ARBA" id="ARBA00022759"/>
    </source>
</evidence>
<keyword evidence="5" id="KW-0677">Repeat</keyword>
<dbReference type="GO" id="GO:0004519">
    <property type="term" value="F:endonuclease activity"/>
    <property type="evidence" value="ECO:0007669"/>
    <property type="project" value="UniProtKB-KW"/>
</dbReference>
<keyword evidence="7 10" id="KW-0378">Hydrolase</keyword>
<reference evidence="12 13" key="1">
    <citation type="submission" date="2013-05" db="EMBL/GenBank/DDBJ databases">
        <title>Draft genome of the parasitic nematode Anyclostoma ceylanicum.</title>
        <authorList>
            <person name="Mitreva M."/>
        </authorList>
    </citation>
    <scope>NUCLEOTIDE SEQUENCE [LARGE SCALE GENOMIC DNA]</scope>
</reference>
<dbReference type="PANTHER" id="PTHR16036:SF2">
    <property type="entry name" value="TRNA ENDONUCLEASE ANKZF1"/>
    <property type="match status" value="1"/>
</dbReference>
<dbReference type="AlphaFoldDB" id="A0A0D6LR96"/>
<dbReference type="InterPro" id="IPR047139">
    <property type="entry name" value="ANKZ1/VMS1"/>
</dbReference>
<dbReference type="GO" id="GO:0036503">
    <property type="term" value="P:ERAD pathway"/>
    <property type="evidence" value="ECO:0007669"/>
    <property type="project" value="TreeGrafter"/>
</dbReference>
<feature type="domain" description="VLRF1" evidence="11">
    <location>
        <begin position="1"/>
        <end position="118"/>
    </location>
</feature>
<evidence type="ECO:0000256" key="3">
    <source>
        <dbReference type="ARBA" id="ARBA00022490"/>
    </source>
</evidence>
<evidence type="ECO:0000256" key="9">
    <source>
        <dbReference type="ARBA" id="ARBA00023054"/>
    </source>
</evidence>
<evidence type="ECO:0000256" key="4">
    <source>
        <dbReference type="ARBA" id="ARBA00022722"/>
    </source>
</evidence>
<comment type="domain">
    <text evidence="10">The VLRF1 domain mediates binding to the 60S ribosomal subunit.</text>
</comment>
<dbReference type="GO" id="GO:0016787">
    <property type="term" value="F:hydrolase activity"/>
    <property type="evidence" value="ECO:0007669"/>
    <property type="project" value="UniProtKB-KW"/>
</dbReference>
<evidence type="ECO:0000256" key="8">
    <source>
        <dbReference type="ARBA" id="ARBA00023043"/>
    </source>
</evidence>
<feature type="active site" evidence="10">
    <location>
        <position position="20"/>
    </location>
</feature>
<comment type="subcellular location">
    <subcellularLocation>
        <location evidence="1">Cytoplasm</location>
    </subcellularLocation>
</comment>
<keyword evidence="13" id="KW-1185">Reference proteome</keyword>
<proteinExistence type="inferred from homology"/>
<gene>
    <name evidence="12" type="ORF">ANCCEY_10726</name>
</gene>
<evidence type="ECO:0000313" key="12">
    <source>
        <dbReference type="EMBL" id="EPB70172.1"/>
    </source>
</evidence>
<dbReference type="GO" id="GO:0005737">
    <property type="term" value="C:cytoplasm"/>
    <property type="evidence" value="ECO:0007669"/>
    <property type="project" value="UniProtKB-SubCell"/>
</dbReference>
<evidence type="ECO:0000256" key="10">
    <source>
        <dbReference type="PROSITE-ProRule" id="PRU01389"/>
    </source>
</evidence>
<evidence type="ECO:0000256" key="1">
    <source>
        <dbReference type="ARBA" id="ARBA00004496"/>
    </source>
</evidence>
<dbReference type="InterPro" id="IPR041175">
    <property type="entry name" value="VLRF1/Vms1"/>
</dbReference>
<evidence type="ECO:0000256" key="5">
    <source>
        <dbReference type="ARBA" id="ARBA00022737"/>
    </source>
</evidence>